<organism evidence="1 2">
    <name type="scientific">Protopolystoma xenopodis</name>
    <dbReference type="NCBI Taxonomy" id="117903"/>
    <lineage>
        <taxon>Eukaryota</taxon>
        <taxon>Metazoa</taxon>
        <taxon>Spiralia</taxon>
        <taxon>Lophotrochozoa</taxon>
        <taxon>Platyhelminthes</taxon>
        <taxon>Monogenea</taxon>
        <taxon>Polyopisthocotylea</taxon>
        <taxon>Polystomatidea</taxon>
        <taxon>Polystomatidae</taxon>
        <taxon>Protopolystoma</taxon>
    </lineage>
</organism>
<dbReference type="EMBL" id="CAAALY010041017">
    <property type="protein sequence ID" value="VEL19310.1"/>
    <property type="molecule type" value="Genomic_DNA"/>
</dbReference>
<reference evidence="1" key="1">
    <citation type="submission" date="2018-11" db="EMBL/GenBank/DDBJ databases">
        <authorList>
            <consortium name="Pathogen Informatics"/>
        </authorList>
    </citation>
    <scope>NUCLEOTIDE SEQUENCE</scope>
</reference>
<dbReference type="Proteomes" id="UP000784294">
    <property type="component" value="Unassembled WGS sequence"/>
</dbReference>
<evidence type="ECO:0000313" key="1">
    <source>
        <dbReference type="EMBL" id="VEL19310.1"/>
    </source>
</evidence>
<sequence length="53" mass="6184">MPEPPSYVVKLFPEKEAYSVEDVIEYCSVYQQTKGQTSIKLWEEAIELRFQVG</sequence>
<keyword evidence="2" id="KW-1185">Reference proteome</keyword>
<evidence type="ECO:0000313" key="2">
    <source>
        <dbReference type="Proteomes" id="UP000784294"/>
    </source>
</evidence>
<protein>
    <submittedName>
        <fullName evidence="1">Uncharacterized protein</fullName>
    </submittedName>
</protein>
<comment type="caution">
    <text evidence="1">The sequence shown here is derived from an EMBL/GenBank/DDBJ whole genome shotgun (WGS) entry which is preliminary data.</text>
</comment>
<proteinExistence type="predicted"/>
<dbReference type="AlphaFoldDB" id="A0A3S5AL44"/>
<gene>
    <name evidence="1" type="ORF">PXEA_LOCUS12750</name>
</gene>
<name>A0A3S5AL44_9PLAT</name>
<accession>A0A3S5AL44</accession>